<dbReference type="PANTHER" id="PTHR43441:SF10">
    <property type="entry name" value="ACETYLTRANSFERASE"/>
    <property type="match status" value="1"/>
</dbReference>
<dbReference type="STRING" id="633440.SAMN05421869_12586"/>
<dbReference type="AlphaFoldDB" id="A0A1G9JLI9"/>
<dbReference type="PANTHER" id="PTHR43441">
    <property type="entry name" value="RIBOSOMAL-PROTEIN-SERINE ACETYLTRANSFERASE"/>
    <property type="match status" value="1"/>
</dbReference>
<keyword evidence="2" id="KW-0808">Transferase</keyword>
<dbReference type="PROSITE" id="PS51186">
    <property type="entry name" value="GNAT"/>
    <property type="match status" value="1"/>
</dbReference>
<keyword evidence="3" id="KW-1185">Reference proteome</keyword>
<accession>A0A1G9JLI9</accession>
<dbReference type="InterPro" id="IPR016181">
    <property type="entry name" value="Acyl_CoA_acyltransferase"/>
</dbReference>
<proteinExistence type="predicted"/>
<dbReference type="GO" id="GO:0008999">
    <property type="term" value="F:protein-N-terminal-alanine acetyltransferase activity"/>
    <property type="evidence" value="ECO:0007669"/>
    <property type="project" value="TreeGrafter"/>
</dbReference>
<feature type="domain" description="N-acetyltransferase" evidence="1">
    <location>
        <begin position="28"/>
        <end position="185"/>
    </location>
</feature>
<dbReference type="Pfam" id="PF13302">
    <property type="entry name" value="Acetyltransf_3"/>
    <property type="match status" value="1"/>
</dbReference>
<evidence type="ECO:0000313" key="2">
    <source>
        <dbReference type="EMBL" id="SDL38427.1"/>
    </source>
</evidence>
<dbReference type="InterPro" id="IPR000182">
    <property type="entry name" value="GNAT_dom"/>
</dbReference>
<dbReference type="SUPFAM" id="SSF55729">
    <property type="entry name" value="Acyl-CoA N-acyltransferases (Nat)"/>
    <property type="match status" value="1"/>
</dbReference>
<dbReference type="GO" id="GO:0005737">
    <property type="term" value="C:cytoplasm"/>
    <property type="evidence" value="ECO:0007669"/>
    <property type="project" value="TreeGrafter"/>
</dbReference>
<dbReference type="RefSeq" id="WP_218136232.1">
    <property type="nucleotide sequence ID" value="NZ_FNDJ01000025.1"/>
</dbReference>
<evidence type="ECO:0000259" key="1">
    <source>
        <dbReference type="PROSITE" id="PS51186"/>
    </source>
</evidence>
<sequence>MPSLVPPVIAAGSLNNVPQPVLKAEPDLVMRPWTRADAPVILDAYSDPAVRHWAVHSVDTIAEAERLIDGYAEGWRTESSANWAVVTAAGEVLGRVALRAIDREMGQGEVAYWMLAAARGRGAATAAVRALSAWAFEAGIHRLFLMHSTRNEVSCRVAQKAGFMPEGTERSSILHTDGWHDMHIHALINPLPEIGFQPRP</sequence>
<reference evidence="2 3" key="1">
    <citation type="submission" date="2016-10" db="EMBL/GenBank/DDBJ databases">
        <authorList>
            <person name="de Groot N.N."/>
        </authorList>
    </citation>
    <scope>NUCLEOTIDE SEQUENCE [LARGE SCALE GENOMIC DNA]</scope>
    <source>
        <strain evidence="2 3">CGMCC 4.6533</strain>
    </source>
</reference>
<dbReference type="Proteomes" id="UP000199202">
    <property type="component" value="Unassembled WGS sequence"/>
</dbReference>
<gene>
    <name evidence="2" type="ORF">SAMN05421869_12586</name>
</gene>
<dbReference type="EMBL" id="FNDJ01000025">
    <property type="protein sequence ID" value="SDL38427.1"/>
    <property type="molecule type" value="Genomic_DNA"/>
</dbReference>
<dbReference type="GO" id="GO:1990189">
    <property type="term" value="F:protein N-terminal-serine acetyltransferase activity"/>
    <property type="evidence" value="ECO:0007669"/>
    <property type="project" value="TreeGrafter"/>
</dbReference>
<protein>
    <submittedName>
        <fullName evidence="2">Protein N-acetyltransferase, RimJ/RimL family</fullName>
    </submittedName>
</protein>
<evidence type="ECO:0000313" key="3">
    <source>
        <dbReference type="Proteomes" id="UP000199202"/>
    </source>
</evidence>
<dbReference type="InterPro" id="IPR051908">
    <property type="entry name" value="Ribosomal_N-acetyltransferase"/>
</dbReference>
<organism evidence="2 3">
    <name type="scientific">Nonomuraea jiangxiensis</name>
    <dbReference type="NCBI Taxonomy" id="633440"/>
    <lineage>
        <taxon>Bacteria</taxon>
        <taxon>Bacillati</taxon>
        <taxon>Actinomycetota</taxon>
        <taxon>Actinomycetes</taxon>
        <taxon>Streptosporangiales</taxon>
        <taxon>Streptosporangiaceae</taxon>
        <taxon>Nonomuraea</taxon>
    </lineage>
</organism>
<name>A0A1G9JLI9_9ACTN</name>
<dbReference type="Gene3D" id="3.40.630.30">
    <property type="match status" value="1"/>
</dbReference>